<reference evidence="10 11" key="1">
    <citation type="submission" date="2020-01" db="EMBL/GenBank/DDBJ databases">
        <title>Polyphasic characterisation and genomic insights into a novel alkali tolerant bacterium VR-M41.</title>
        <authorList>
            <person name="Vemuluri V.R."/>
        </authorList>
    </citation>
    <scope>NUCLEOTIDE SEQUENCE [LARGE SCALE GENOMIC DNA]</scope>
    <source>
        <strain evidence="10 11">VR-M41</strain>
    </source>
</reference>
<dbReference type="InterPro" id="IPR003593">
    <property type="entry name" value="AAA+_ATPase"/>
</dbReference>
<dbReference type="SMART" id="SM00382">
    <property type="entry name" value="AAA"/>
    <property type="match status" value="1"/>
</dbReference>
<keyword evidence="5 7" id="KW-1133">Transmembrane helix</keyword>
<dbReference type="Proteomes" id="UP000800303">
    <property type="component" value="Unassembled WGS sequence"/>
</dbReference>
<feature type="domain" description="ABC transporter" evidence="8">
    <location>
        <begin position="384"/>
        <end position="618"/>
    </location>
</feature>
<feature type="transmembrane region" description="Helical" evidence="7">
    <location>
        <begin position="177"/>
        <end position="197"/>
    </location>
</feature>
<dbReference type="InterPro" id="IPR039421">
    <property type="entry name" value="Type_1_exporter"/>
</dbReference>
<name>A0ABX0F6Z1_9BACL</name>
<evidence type="ECO:0000256" key="5">
    <source>
        <dbReference type="ARBA" id="ARBA00022989"/>
    </source>
</evidence>
<evidence type="ECO:0000313" key="11">
    <source>
        <dbReference type="Proteomes" id="UP000800303"/>
    </source>
</evidence>
<dbReference type="InterPro" id="IPR011527">
    <property type="entry name" value="ABC1_TM_dom"/>
</dbReference>
<evidence type="ECO:0000313" key="10">
    <source>
        <dbReference type="EMBL" id="NGZ76731.1"/>
    </source>
</evidence>
<dbReference type="NCBIfam" id="TIGR02868">
    <property type="entry name" value="CydC"/>
    <property type="match status" value="1"/>
</dbReference>
<comment type="subcellular location">
    <subcellularLocation>
        <location evidence="1">Cell membrane</location>
        <topology evidence="1">Multi-pass membrane protein</topology>
    </subcellularLocation>
</comment>
<dbReference type="PANTHER" id="PTHR24221">
    <property type="entry name" value="ATP-BINDING CASSETTE SUB-FAMILY B"/>
    <property type="match status" value="1"/>
</dbReference>
<dbReference type="PROSITE" id="PS50893">
    <property type="entry name" value="ABC_TRANSPORTER_2"/>
    <property type="match status" value="1"/>
</dbReference>
<evidence type="ECO:0000256" key="4">
    <source>
        <dbReference type="ARBA" id="ARBA00022840"/>
    </source>
</evidence>
<dbReference type="PROSITE" id="PS50929">
    <property type="entry name" value="ABC_TM1F"/>
    <property type="match status" value="1"/>
</dbReference>
<evidence type="ECO:0000256" key="7">
    <source>
        <dbReference type="SAM" id="Phobius"/>
    </source>
</evidence>
<evidence type="ECO:0000259" key="9">
    <source>
        <dbReference type="PROSITE" id="PS50929"/>
    </source>
</evidence>
<evidence type="ECO:0000256" key="3">
    <source>
        <dbReference type="ARBA" id="ARBA00022741"/>
    </source>
</evidence>
<dbReference type="InterPro" id="IPR027417">
    <property type="entry name" value="P-loop_NTPase"/>
</dbReference>
<dbReference type="Gene3D" id="3.40.50.300">
    <property type="entry name" value="P-loop containing nucleotide triphosphate hydrolases"/>
    <property type="match status" value="1"/>
</dbReference>
<evidence type="ECO:0000256" key="2">
    <source>
        <dbReference type="ARBA" id="ARBA00022692"/>
    </source>
</evidence>
<keyword evidence="11" id="KW-1185">Reference proteome</keyword>
<dbReference type="SUPFAM" id="SSF52540">
    <property type="entry name" value="P-loop containing nucleoside triphosphate hydrolases"/>
    <property type="match status" value="1"/>
</dbReference>
<keyword evidence="2 7" id="KW-0812">Transmembrane</keyword>
<evidence type="ECO:0000256" key="6">
    <source>
        <dbReference type="ARBA" id="ARBA00023136"/>
    </source>
</evidence>
<organism evidence="10 11">
    <name type="scientific">Saccharibacillus alkalitolerans</name>
    <dbReference type="NCBI Taxonomy" id="2705290"/>
    <lineage>
        <taxon>Bacteria</taxon>
        <taxon>Bacillati</taxon>
        <taxon>Bacillota</taxon>
        <taxon>Bacilli</taxon>
        <taxon>Bacillales</taxon>
        <taxon>Paenibacillaceae</taxon>
        <taxon>Saccharibacillus</taxon>
    </lineage>
</organism>
<keyword evidence="3" id="KW-0547">Nucleotide-binding</keyword>
<gene>
    <name evidence="10" type="primary">cydC</name>
    <name evidence="10" type="ORF">GYN08_15505</name>
</gene>
<protein>
    <submittedName>
        <fullName evidence="10">Thiol reductant ABC exporter subunit CydC</fullName>
    </submittedName>
</protein>
<feature type="transmembrane region" description="Helical" evidence="7">
    <location>
        <begin position="96"/>
        <end position="115"/>
    </location>
</feature>
<feature type="transmembrane region" description="Helical" evidence="7">
    <location>
        <begin position="287"/>
        <end position="307"/>
    </location>
</feature>
<comment type="caution">
    <text evidence="10">The sequence shown here is derived from an EMBL/GenBank/DDBJ whole genome shotgun (WGS) entry which is preliminary data.</text>
</comment>
<evidence type="ECO:0000259" key="8">
    <source>
        <dbReference type="PROSITE" id="PS50893"/>
    </source>
</evidence>
<proteinExistence type="predicted"/>
<keyword evidence="4" id="KW-0067">ATP-binding</keyword>
<feature type="transmembrane region" description="Helical" evidence="7">
    <location>
        <begin position="203"/>
        <end position="223"/>
    </location>
</feature>
<dbReference type="InterPro" id="IPR003439">
    <property type="entry name" value="ABC_transporter-like_ATP-bd"/>
</dbReference>
<dbReference type="Gene3D" id="1.20.1560.10">
    <property type="entry name" value="ABC transporter type 1, transmembrane domain"/>
    <property type="match status" value="1"/>
</dbReference>
<evidence type="ECO:0000256" key="1">
    <source>
        <dbReference type="ARBA" id="ARBA00004651"/>
    </source>
</evidence>
<dbReference type="InterPro" id="IPR014223">
    <property type="entry name" value="ABC_CydC/D"/>
</dbReference>
<feature type="domain" description="ABC transmembrane type-1" evidence="9">
    <location>
        <begin position="61"/>
        <end position="345"/>
    </location>
</feature>
<sequence>MSGGEGAVRLPGGLAVPGRRAAEAEIDKPAGNRSQAAGDPGSSAPQGWIAPYLRANALRFALIVALGALTVLAAGMLTFTSGYLISKSALRPENILMVYVPIVGVRTFGIARSVLRYVERLSAHDAVLRVLSKMRVRLYGRLEPQALHMRSRYRTGDLLGLMSDDVEKLQDVYVRSIFPGVTALLTYAVVVLALGWLDWSFALLMALYLLLLVAVLPFVSLRVTRRNQIGLKRAQSALYGRLTDAVLGLGDWTISGRGAEFARSYENGEREASLYERRMSAWTRRRALLTQMLIGLLVLLAAVWAAGQLEGRSMPATLLAAFVLVVIPLSDAFTPMADAANRIPSYRESLQRLSVLDREADAGIVPACAIAPEEAAGIRQNAHIRIRGAGFRYGGGEEWAVSDLDLDIPQGKRIAVIGRSGSGKSTLLKLIQGAYPVQRGELTFNGISASLLAEEMPNVLSVLNQSPYLFDTTVMNNIRLGREDASDEDVREAARRAKLGELIESLPKGYATPMHEAGARFSGGERQRTALARVLLQNTPVLLLDEPTVGLDPRTEAALLHTLLAETEGKTLIWATHHLVAAERMDEIIFMEEGRIVLRGTHAELMASSVRYRSLYRLDRPWETEADPGPVEKSAQR</sequence>
<dbReference type="Pfam" id="PF00005">
    <property type="entry name" value="ABC_tran"/>
    <property type="match status" value="1"/>
</dbReference>
<dbReference type="EMBL" id="JAAFGS010000005">
    <property type="protein sequence ID" value="NGZ76731.1"/>
    <property type="molecule type" value="Genomic_DNA"/>
</dbReference>
<accession>A0ABX0F6Z1</accession>
<feature type="transmembrane region" description="Helical" evidence="7">
    <location>
        <begin position="60"/>
        <end position="84"/>
    </location>
</feature>
<dbReference type="PANTHER" id="PTHR24221:SF653">
    <property type="entry name" value="TRANSPORT ATP-BINDING PROTEIN CYDC"/>
    <property type="match status" value="1"/>
</dbReference>
<keyword evidence="6 7" id="KW-0472">Membrane</keyword>
<dbReference type="Pfam" id="PF00664">
    <property type="entry name" value="ABC_membrane"/>
    <property type="match status" value="1"/>
</dbReference>
<dbReference type="SUPFAM" id="SSF90123">
    <property type="entry name" value="ABC transporter transmembrane region"/>
    <property type="match status" value="1"/>
</dbReference>
<dbReference type="InterPro" id="IPR036640">
    <property type="entry name" value="ABC1_TM_sf"/>
</dbReference>